<dbReference type="InterPro" id="IPR020846">
    <property type="entry name" value="MFS_dom"/>
</dbReference>
<evidence type="ECO:0000313" key="7">
    <source>
        <dbReference type="EMBL" id="GLU50245.1"/>
    </source>
</evidence>
<dbReference type="GO" id="GO:0022857">
    <property type="term" value="F:transmembrane transporter activity"/>
    <property type="evidence" value="ECO:0007669"/>
    <property type="project" value="InterPro"/>
</dbReference>
<reference evidence="7" key="1">
    <citation type="submission" date="2023-02" db="EMBL/GenBank/DDBJ databases">
        <title>Nocardiopsis ansamitocini NBRC 112285.</title>
        <authorList>
            <person name="Ichikawa N."/>
            <person name="Sato H."/>
            <person name="Tonouchi N."/>
        </authorList>
    </citation>
    <scope>NUCLEOTIDE SEQUENCE</scope>
    <source>
        <strain evidence="7">NBRC 112285</strain>
    </source>
</reference>
<evidence type="ECO:0000256" key="1">
    <source>
        <dbReference type="ARBA" id="ARBA00004651"/>
    </source>
</evidence>
<dbReference type="PROSITE" id="PS50850">
    <property type="entry name" value="MFS"/>
    <property type="match status" value="1"/>
</dbReference>
<feature type="transmembrane region" description="Helical" evidence="5">
    <location>
        <begin position="372"/>
        <end position="397"/>
    </location>
</feature>
<keyword evidence="8" id="KW-1185">Reference proteome</keyword>
<dbReference type="SUPFAM" id="SSF103473">
    <property type="entry name" value="MFS general substrate transporter"/>
    <property type="match status" value="1"/>
</dbReference>
<proteinExistence type="predicted"/>
<dbReference type="RefSeq" id="WP_285761781.1">
    <property type="nucleotide sequence ID" value="NZ_BSQG01000012.1"/>
</dbReference>
<feature type="transmembrane region" description="Helical" evidence="5">
    <location>
        <begin position="142"/>
        <end position="163"/>
    </location>
</feature>
<feature type="transmembrane region" description="Helical" evidence="5">
    <location>
        <begin position="169"/>
        <end position="188"/>
    </location>
</feature>
<dbReference type="Pfam" id="PF07690">
    <property type="entry name" value="MFS_1"/>
    <property type="match status" value="1"/>
</dbReference>
<feature type="transmembrane region" description="Helical" evidence="5">
    <location>
        <begin position="19"/>
        <end position="37"/>
    </location>
</feature>
<feature type="transmembrane region" description="Helical" evidence="5">
    <location>
        <begin position="102"/>
        <end position="121"/>
    </location>
</feature>
<dbReference type="InterPro" id="IPR036259">
    <property type="entry name" value="MFS_trans_sf"/>
</dbReference>
<protein>
    <submittedName>
        <fullName evidence="7">MFS transporter</fullName>
    </submittedName>
</protein>
<feature type="transmembrane region" description="Helical" evidence="5">
    <location>
        <begin position="252"/>
        <end position="273"/>
    </location>
</feature>
<feature type="transmembrane region" description="Helical" evidence="5">
    <location>
        <begin position="49"/>
        <end position="66"/>
    </location>
</feature>
<evidence type="ECO:0000256" key="5">
    <source>
        <dbReference type="SAM" id="Phobius"/>
    </source>
</evidence>
<keyword evidence="4 5" id="KW-0472">Membrane</keyword>
<feature type="transmembrane region" description="Helical" evidence="5">
    <location>
        <begin position="78"/>
        <end position="96"/>
    </location>
</feature>
<dbReference type="PANTHER" id="PTHR11360:SF308">
    <property type="entry name" value="BLL3089 PROTEIN"/>
    <property type="match status" value="1"/>
</dbReference>
<dbReference type="PANTHER" id="PTHR11360">
    <property type="entry name" value="MONOCARBOXYLATE TRANSPORTER"/>
    <property type="match status" value="1"/>
</dbReference>
<dbReference type="InterPro" id="IPR050327">
    <property type="entry name" value="Proton-linked_MCT"/>
</dbReference>
<feature type="domain" description="Major facilitator superfamily (MFS) profile" evidence="6">
    <location>
        <begin position="14"/>
        <end position="404"/>
    </location>
</feature>
<comment type="caution">
    <text evidence="7">The sequence shown here is derived from an EMBL/GenBank/DDBJ whole genome shotgun (WGS) entry which is preliminary data.</text>
</comment>
<dbReference type="InterPro" id="IPR011701">
    <property type="entry name" value="MFS"/>
</dbReference>
<comment type="subcellular location">
    <subcellularLocation>
        <location evidence="1">Cell membrane</location>
        <topology evidence="1">Multi-pass membrane protein</topology>
    </subcellularLocation>
</comment>
<evidence type="ECO:0000256" key="4">
    <source>
        <dbReference type="ARBA" id="ARBA00023136"/>
    </source>
</evidence>
<evidence type="ECO:0000256" key="2">
    <source>
        <dbReference type="ARBA" id="ARBA00022692"/>
    </source>
</evidence>
<name>A0A9W6P9R4_9ACTN</name>
<dbReference type="GO" id="GO:0005886">
    <property type="term" value="C:plasma membrane"/>
    <property type="evidence" value="ECO:0007669"/>
    <property type="project" value="UniProtKB-SubCell"/>
</dbReference>
<dbReference type="Proteomes" id="UP001165092">
    <property type="component" value="Unassembled WGS sequence"/>
</dbReference>
<dbReference type="EMBL" id="BSQG01000012">
    <property type="protein sequence ID" value="GLU50245.1"/>
    <property type="molecule type" value="Genomic_DNA"/>
</dbReference>
<evidence type="ECO:0000259" key="6">
    <source>
        <dbReference type="PROSITE" id="PS50850"/>
    </source>
</evidence>
<evidence type="ECO:0000256" key="3">
    <source>
        <dbReference type="ARBA" id="ARBA00022989"/>
    </source>
</evidence>
<dbReference type="Gene3D" id="1.20.1250.20">
    <property type="entry name" value="MFS general substrate transporter like domains"/>
    <property type="match status" value="1"/>
</dbReference>
<feature type="transmembrane region" description="Helical" evidence="5">
    <location>
        <begin position="285"/>
        <end position="303"/>
    </location>
</feature>
<evidence type="ECO:0000313" key="8">
    <source>
        <dbReference type="Proteomes" id="UP001165092"/>
    </source>
</evidence>
<feature type="transmembrane region" description="Helical" evidence="5">
    <location>
        <begin position="219"/>
        <end position="240"/>
    </location>
</feature>
<organism evidence="7 8">
    <name type="scientific">Nocardiopsis ansamitocini</name>
    <dbReference type="NCBI Taxonomy" id="1670832"/>
    <lineage>
        <taxon>Bacteria</taxon>
        <taxon>Bacillati</taxon>
        <taxon>Actinomycetota</taxon>
        <taxon>Actinomycetes</taxon>
        <taxon>Streptosporangiales</taxon>
        <taxon>Nocardiopsidaceae</taxon>
        <taxon>Nocardiopsis</taxon>
    </lineage>
</organism>
<gene>
    <name evidence="7" type="ORF">Nans01_45960</name>
</gene>
<sequence>MPTYLDFVHANRRRLSGGFLLFFLSSFGQTFFISFFADDIRAEHGLSHGEFGALFMVATLVGALSLTRLGAVVDRYRASTVVLVAIGALVLGAVTMALATHLLLLLLALFVLRLFGQGMLAHTSFTLMGRWFDRERGRATTVATLGLNTGEALLPLVVVVVTVTEWRQAWWLAAVALLLSLWPAASLLGDRPGPGARADGSPPRSVRHWTRGEALRDPYFPLLAAALAAPALIGNTVFFHQLYLGGLRGWDSALFASAFTVYAAATVGANLVGGHLVDRFTALRMVPVYLLPLGCGLLVLAAVGQSWSVFVFMALYGVTNGLSLTVFGAVWPEVYGVRHLGGIRSVVTVVLVFVSAAGPGAAGLLIDAGVSYPGQVAVLGGYCLAASAVMVGATGAVRARARTWSAQ</sequence>
<dbReference type="AlphaFoldDB" id="A0A9W6P9R4"/>
<keyword evidence="2 5" id="KW-0812">Transmembrane</keyword>
<accession>A0A9W6P9R4</accession>
<feature type="transmembrane region" description="Helical" evidence="5">
    <location>
        <begin position="343"/>
        <end position="366"/>
    </location>
</feature>
<feature type="transmembrane region" description="Helical" evidence="5">
    <location>
        <begin position="309"/>
        <end position="331"/>
    </location>
</feature>
<keyword evidence="3 5" id="KW-1133">Transmembrane helix</keyword>